<dbReference type="AlphaFoldDB" id="A0AA49JDJ5"/>
<sequence length="521" mass="62112">MAKPKSADLQTLLFSLSRSEKRYITLELQKLGSDLKIQQLFEAYTLQQLPDDDAVLEKYPQLKAEQFSNLKAHLYHKTLHFLREFHMHRSKDIQTRECIDHAQLLLDRGLYQQCTKVLNKAKRLVSRNDNLELNLEILKLQKQVFAQGVGGESQQKVNDIIQEVQDVTQKISNINLLSNIQVRLNYWYVKKGFVRKEAYSDEIAQYINDHLPSYDEATLSFHERLQLYEVYVTYYLFTQNFEGAFDYTQRWVSLFDQHPEFIPLKTMTYIRGLHKLLIAQQRLYRYQEFQETMQKLKEVDQIPNLGLNENLRAMLFKYLTIHEINSYFLTGKFHEGIALVERKAQVLDQFVDQLGRHATITFYYKIACMYFGASDYRRASFWLQKIINEQQVDLREDIHCFARILNLISHYEQGNTDLIDYLIKSTYRFLLLKDDLHQYQTYILRFLKNLSSETTEQELLLRFEQLHRQLLTLIDSPYEGRAFIYFDIISWLESKIHKRSVQEVIQEKAQRRIRSRESAVA</sequence>
<proteinExistence type="predicted"/>
<gene>
    <name evidence="1" type="ORF">K4G66_31420</name>
</gene>
<reference evidence="1" key="1">
    <citation type="journal article" date="2023" name="Comput. Struct. Biotechnol. J.">
        <title>Discovery of a novel marine Bacteroidetes with a rich repertoire of carbohydrate-active enzymes.</title>
        <authorList>
            <person name="Chen B."/>
            <person name="Liu G."/>
            <person name="Chen Q."/>
            <person name="Wang H."/>
            <person name="Liu L."/>
            <person name="Tang K."/>
        </authorList>
    </citation>
    <scope>NUCLEOTIDE SEQUENCE</scope>
    <source>
        <strain evidence="1">TK19036</strain>
    </source>
</reference>
<name>A0AA49JDJ5_9BACT</name>
<reference evidence="1" key="2">
    <citation type="journal article" date="2024" name="Antonie Van Leeuwenhoek">
        <title>Roseihalotalea indica gen. nov., sp. nov., a halophilic Bacteroidetes from mesopelagic Southwest Indian Ocean with higher carbohydrate metabolic potential.</title>
        <authorList>
            <person name="Chen B."/>
            <person name="Zhang M."/>
            <person name="Lin D."/>
            <person name="Ye J."/>
            <person name="Tang K."/>
        </authorList>
    </citation>
    <scope>NUCLEOTIDE SEQUENCE</scope>
    <source>
        <strain evidence="1">TK19036</strain>
    </source>
</reference>
<accession>A0AA49JDJ5</accession>
<dbReference type="EMBL" id="CP120682">
    <property type="protein sequence ID" value="WKN36878.1"/>
    <property type="molecule type" value="Genomic_DNA"/>
</dbReference>
<organism evidence="1">
    <name type="scientific">Roseihalotalea indica</name>
    <dbReference type="NCBI Taxonomy" id="2867963"/>
    <lineage>
        <taxon>Bacteria</taxon>
        <taxon>Pseudomonadati</taxon>
        <taxon>Bacteroidota</taxon>
        <taxon>Cytophagia</taxon>
        <taxon>Cytophagales</taxon>
        <taxon>Catalimonadaceae</taxon>
        <taxon>Roseihalotalea</taxon>
    </lineage>
</organism>
<protein>
    <submittedName>
        <fullName evidence="1">Uncharacterized protein</fullName>
    </submittedName>
</protein>
<evidence type="ECO:0000313" key="1">
    <source>
        <dbReference type="EMBL" id="WKN36878.1"/>
    </source>
</evidence>